<feature type="compositionally biased region" description="Basic and acidic residues" evidence="1">
    <location>
        <begin position="369"/>
        <end position="379"/>
    </location>
</feature>
<sequence length="405" mass="46848">MVSSCEVLFQEKLVCWYSLYKALHHQVLSKKATDPELKLTHTMRANAYLSNICASGDGEKFLKDLEAVIIQTFDGVGRHYYVYLEDPFEQEEIPEELHCLNSCYCALISRKNFLQERDKRKNDKNYIKSVQYLDEAVSCSDCFYTLACLKKALEDFSSKINSLPYGCDSLYSYSAFKADRSEPYPFCRAFDELLEEDFDIHNGFRRIEGCKKKSKEFQKDKNSKEETLDLFLSRTFSTPTIPKHISIFEDSLDLPMDSGQGDDMEDLFPVTPEGEDESEGPVLEVCSSEDFTIEVETEKEEQTHRQDGSLNDVDIVSFSIRENRCITPARREDKKQENSREFEEKIDEKLKVLANVSVKSREAANQSELFKDGFGDNKENSQFSRSTYDRDVPKRLYEVLRTILT</sequence>
<dbReference type="HOGENOM" id="CLU_679434_0_0_4"/>
<keyword evidence="3" id="KW-1185">Reference proteome</keyword>
<evidence type="ECO:0000313" key="3">
    <source>
        <dbReference type="Proteomes" id="UP000005156"/>
    </source>
</evidence>
<gene>
    <name evidence="2" type="ORF">HMPREF9439_01768</name>
</gene>
<dbReference type="Proteomes" id="UP000005156">
    <property type="component" value="Unassembled WGS sequence"/>
</dbReference>
<comment type="caution">
    <text evidence="2">The sequence shown here is derived from an EMBL/GenBank/DDBJ whole genome shotgun (WGS) entry which is preliminary data.</text>
</comment>
<evidence type="ECO:0000313" key="2">
    <source>
        <dbReference type="EMBL" id="EGG53462.1"/>
    </source>
</evidence>
<accession>F3QLF0</accession>
<evidence type="ECO:0000256" key="1">
    <source>
        <dbReference type="SAM" id="MobiDB-lite"/>
    </source>
</evidence>
<organism evidence="2 3">
    <name type="scientific">Parasutterella excrementihominis YIT 11859</name>
    <dbReference type="NCBI Taxonomy" id="762966"/>
    <lineage>
        <taxon>Bacteria</taxon>
        <taxon>Pseudomonadati</taxon>
        <taxon>Pseudomonadota</taxon>
        <taxon>Betaproteobacteria</taxon>
        <taxon>Burkholderiales</taxon>
        <taxon>Sutterellaceae</taxon>
        <taxon>Parasutterella</taxon>
    </lineage>
</organism>
<name>F3QLF0_9BURK</name>
<dbReference type="eggNOG" id="ENOG5033RQR">
    <property type="taxonomic scope" value="Bacteria"/>
</dbReference>
<protein>
    <submittedName>
        <fullName evidence="2">Conserved domain protein</fullName>
    </submittedName>
</protein>
<dbReference type="EMBL" id="AFBP01000056">
    <property type="protein sequence ID" value="EGG53462.1"/>
    <property type="molecule type" value="Genomic_DNA"/>
</dbReference>
<dbReference type="AlphaFoldDB" id="F3QLF0"/>
<dbReference type="RefSeq" id="WP_008864487.1">
    <property type="nucleotide sequence ID" value="NZ_GL883727.1"/>
</dbReference>
<feature type="region of interest" description="Disordered" evidence="1">
    <location>
        <begin position="367"/>
        <end position="387"/>
    </location>
</feature>
<proteinExistence type="predicted"/>
<reference evidence="2 3" key="1">
    <citation type="submission" date="2011-02" db="EMBL/GenBank/DDBJ databases">
        <authorList>
            <person name="Weinstock G."/>
            <person name="Sodergren E."/>
            <person name="Clifton S."/>
            <person name="Fulton L."/>
            <person name="Fulton B."/>
            <person name="Courtney L."/>
            <person name="Fronick C."/>
            <person name="Harrison M."/>
            <person name="Strong C."/>
            <person name="Farmer C."/>
            <person name="Delahaunty K."/>
            <person name="Markovic C."/>
            <person name="Hall O."/>
            <person name="Minx P."/>
            <person name="Tomlinson C."/>
            <person name="Mitreva M."/>
            <person name="Hou S."/>
            <person name="Chen J."/>
            <person name="Wollam A."/>
            <person name="Pepin K.H."/>
            <person name="Johnson M."/>
            <person name="Bhonagiri V."/>
            <person name="Zhang X."/>
            <person name="Suruliraj S."/>
            <person name="Warren W."/>
            <person name="Chinwalla A."/>
            <person name="Mardis E.R."/>
            <person name="Wilson R.K."/>
        </authorList>
    </citation>
    <scope>NUCLEOTIDE SEQUENCE [LARGE SCALE GENOMIC DNA]</scope>
    <source>
        <strain evidence="2 3">YIT 11859</strain>
    </source>
</reference>
<dbReference type="GeneID" id="43349136"/>